<reference evidence="2 3" key="1">
    <citation type="submission" date="2016-09" db="EMBL/GenBank/DDBJ databases">
        <title>Extensive genetic diversity and differential bi-allelic expression allows diatom success in the polar Southern Ocean.</title>
        <authorList>
            <consortium name="DOE Joint Genome Institute"/>
            <person name="Mock T."/>
            <person name="Otillar R.P."/>
            <person name="Strauss J."/>
            <person name="Dupont C."/>
            <person name="Frickenhaus S."/>
            <person name="Maumus F."/>
            <person name="Mcmullan M."/>
            <person name="Sanges R."/>
            <person name="Schmutz J."/>
            <person name="Toseland A."/>
            <person name="Valas R."/>
            <person name="Veluchamy A."/>
            <person name="Ward B.J."/>
            <person name="Allen A."/>
            <person name="Barry K."/>
            <person name="Falciatore A."/>
            <person name="Ferrante M."/>
            <person name="Fortunato A.E."/>
            <person name="Gloeckner G."/>
            <person name="Gruber A."/>
            <person name="Hipkin R."/>
            <person name="Janech M."/>
            <person name="Kroth P."/>
            <person name="Leese F."/>
            <person name="Lindquist E."/>
            <person name="Lyon B.R."/>
            <person name="Martin J."/>
            <person name="Mayer C."/>
            <person name="Parker M."/>
            <person name="Quesneville H."/>
            <person name="Raymond J."/>
            <person name="Uhlig C."/>
            <person name="Valentin K.U."/>
            <person name="Worden A.Z."/>
            <person name="Armbrust E.V."/>
            <person name="Bowler C."/>
            <person name="Green B."/>
            <person name="Moulton V."/>
            <person name="Van Oosterhout C."/>
            <person name="Grigoriev I."/>
        </authorList>
    </citation>
    <scope>NUCLEOTIDE SEQUENCE [LARGE SCALE GENOMIC DNA]</scope>
    <source>
        <strain evidence="2 3">CCMP1102</strain>
    </source>
</reference>
<dbReference type="AlphaFoldDB" id="A0A1E7EXK9"/>
<evidence type="ECO:0000313" key="2">
    <source>
        <dbReference type="EMBL" id="OEU10587.1"/>
    </source>
</evidence>
<accession>A0A1E7EXK9</accession>
<keyword evidence="1" id="KW-0472">Membrane</keyword>
<proteinExistence type="predicted"/>
<keyword evidence="1" id="KW-0812">Transmembrane</keyword>
<feature type="transmembrane region" description="Helical" evidence="1">
    <location>
        <begin position="42"/>
        <end position="61"/>
    </location>
</feature>
<feature type="transmembrane region" description="Helical" evidence="1">
    <location>
        <begin position="169"/>
        <end position="190"/>
    </location>
</feature>
<gene>
    <name evidence="2" type="ORF">FRACYDRAFT_247129</name>
</gene>
<dbReference type="EMBL" id="KV784371">
    <property type="protein sequence ID" value="OEU10587.1"/>
    <property type="molecule type" value="Genomic_DNA"/>
</dbReference>
<feature type="transmembrane region" description="Helical" evidence="1">
    <location>
        <begin position="252"/>
        <end position="279"/>
    </location>
</feature>
<sequence length="304" mass="34823">MIMLAMIMKTFDTKNEVVLMIWIGVKLTIFFRRKFDFMENKVCHLLNPMWIGGILILLGISNEDVDWIQIMHKGFLVVSVIYDMCFCLVSIEEKIKAVFLTFSLYLAILGSITVLCWISTCVIATIRLLRWPSALKVYLRTPRTICGPSYSILLIAACYKDLEVVMTSFIWLPTLLEIASVSSFVATMFFRPDNHSIYMLLLSLKQRRQTLVPDNDNNNNNKKNHKFIHAGLMVLSHIMCMIIESFTMEYDYLSRFLGIVSITMSSLGVFCGTTFVLTLSNRIQNNLKPYTSLSKASHAKECTL</sequence>
<evidence type="ECO:0000256" key="1">
    <source>
        <dbReference type="SAM" id="Phobius"/>
    </source>
</evidence>
<protein>
    <submittedName>
        <fullName evidence="2">Uncharacterized protein</fullName>
    </submittedName>
</protein>
<feature type="transmembrane region" description="Helical" evidence="1">
    <location>
        <begin position="67"/>
        <end position="91"/>
    </location>
</feature>
<dbReference type="KEGG" id="fcy:FRACYDRAFT_247129"/>
<name>A0A1E7EXK9_9STRA</name>
<feature type="transmembrane region" description="Helical" evidence="1">
    <location>
        <begin position="103"/>
        <end position="129"/>
    </location>
</feature>
<organism evidence="2 3">
    <name type="scientific">Fragilariopsis cylindrus CCMP1102</name>
    <dbReference type="NCBI Taxonomy" id="635003"/>
    <lineage>
        <taxon>Eukaryota</taxon>
        <taxon>Sar</taxon>
        <taxon>Stramenopiles</taxon>
        <taxon>Ochrophyta</taxon>
        <taxon>Bacillariophyta</taxon>
        <taxon>Bacillariophyceae</taxon>
        <taxon>Bacillariophycidae</taxon>
        <taxon>Bacillariales</taxon>
        <taxon>Bacillariaceae</taxon>
        <taxon>Fragilariopsis</taxon>
    </lineage>
</organism>
<keyword evidence="1" id="KW-1133">Transmembrane helix</keyword>
<feature type="transmembrane region" description="Helical" evidence="1">
    <location>
        <begin position="227"/>
        <end position="246"/>
    </location>
</feature>
<dbReference type="OrthoDB" id="5989089at2759"/>
<dbReference type="Proteomes" id="UP000095751">
    <property type="component" value="Unassembled WGS sequence"/>
</dbReference>
<evidence type="ECO:0000313" key="3">
    <source>
        <dbReference type="Proteomes" id="UP000095751"/>
    </source>
</evidence>
<keyword evidence="3" id="KW-1185">Reference proteome</keyword>
<dbReference type="InParanoid" id="A0A1E7EXK9"/>